<organism evidence="3 4">
    <name type="scientific">Thiorhodococcus mannitoliphagus</name>
    <dbReference type="NCBI Taxonomy" id="329406"/>
    <lineage>
        <taxon>Bacteria</taxon>
        <taxon>Pseudomonadati</taxon>
        <taxon>Pseudomonadota</taxon>
        <taxon>Gammaproteobacteria</taxon>
        <taxon>Chromatiales</taxon>
        <taxon>Chromatiaceae</taxon>
        <taxon>Thiorhodococcus</taxon>
    </lineage>
</organism>
<reference evidence="3 4" key="2">
    <citation type="submission" date="2020-02" db="EMBL/GenBank/DDBJ databases">
        <title>Genome sequences of Thiorhodococcus mannitoliphagus and Thiorhodococcus minor, purple sulfur photosynthetic bacteria in the gammaproteobacterial family, Chromatiaceae.</title>
        <authorList>
            <person name="Aviles F.A."/>
            <person name="Meyer T.E."/>
            <person name="Kyndt J.A."/>
        </authorList>
    </citation>
    <scope>NUCLEOTIDE SEQUENCE [LARGE SCALE GENOMIC DNA]</scope>
    <source>
        <strain evidence="3 4">DSM 18266</strain>
    </source>
</reference>
<dbReference type="Pfam" id="PF12158">
    <property type="entry name" value="DUF3592"/>
    <property type="match status" value="1"/>
</dbReference>
<gene>
    <name evidence="3" type="ORF">G3480_25285</name>
</gene>
<dbReference type="AlphaFoldDB" id="A0A6P1E2Y2"/>
<keyword evidence="1" id="KW-1133">Transmembrane helix</keyword>
<evidence type="ECO:0000313" key="4">
    <source>
        <dbReference type="Proteomes" id="UP000471640"/>
    </source>
</evidence>
<keyword evidence="1" id="KW-0812">Transmembrane</keyword>
<keyword evidence="4" id="KW-1185">Reference proteome</keyword>
<reference evidence="4" key="1">
    <citation type="journal article" date="2020" name="Microbiol. Resour. Announc.">
        <title>Draft Genome Sequences of Thiorhodococcus mannitoliphagus and Thiorhodococcus minor, Purple Sulfur Photosynthetic Bacteria in the Gammaproteobacterial Family Chromatiaceae.</title>
        <authorList>
            <person name="Aviles F.A."/>
            <person name="Meyer T.E."/>
            <person name="Kyndt J.A."/>
        </authorList>
    </citation>
    <scope>NUCLEOTIDE SEQUENCE [LARGE SCALE GENOMIC DNA]</scope>
    <source>
        <strain evidence="4">DSM 18266</strain>
    </source>
</reference>
<feature type="domain" description="DUF3592" evidence="2">
    <location>
        <begin position="43"/>
        <end position="114"/>
    </location>
</feature>
<name>A0A6P1E2Y2_9GAMM</name>
<evidence type="ECO:0000259" key="2">
    <source>
        <dbReference type="Pfam" id="PF12158"/>
    </source>
</evidence>
<comment type="caution">
    <text evidence="3">The sequence shown here is derived from an EMBL/GenBank/DDBJ whole genome shotgun (WGS) entry which is preliminary data.</text>
</comment>
<evidence type="ECO:0000256" key="1">
    <source>
        <dbReference type="SAM" id="Phobius"/>
    </source>
</evidence>
<feature type="transmembrane region" description="Helical" evidence="1">
    <location>
        <begin position="118"/>
        <end position="141"/>
    </location>
</feature>
<dbReference type="EMBL" id="JAAIJR010000234">
    <property type="protein sequence ID" value="NEX23553.1"/>
    <property type="molecule type" value="Genomic_DNA"/>
</dbReference>
<dbReference type="InterPro" id="IPR021994">
    <property type="entry name" value="DUF3592"/>
</dbReference>
<sequence length="238" mass="27080">MKTKPVARLINALFGLIGIGLLVGAYVSFEHTRDFNARAMRAEGVVQELILSRSGSGTDRSTTYRPRVKFTTADGQRIDFVGKVGSNPPSYRPDERVTVLYLPDNPYRASISGFWQQWFLVVMLCGMGAIFTAVGILPLWAGLRAHKRKVRLLREGRLIQAKFQGVEPSPGRTNRRHAYRIVAHWQDPMTSKLHVFRSEPIWFDPSDYVDRELIDVRIDPQRPSSYYLDISFLPELAS</sequence>
<feature type="transmembrane region" description="Helical" evidence="1">
    <location>
        <begin position="12"/>
        <end position="29"/>
    </location>
</feature>
<protein>
    <submittedName>
        <fullName evidence="3">DUF3592 domain-containing protein</fullName>
    </submittedName>
</protein>
<dbReference type="Proteomes" id="UP000471640">
    <property type="component" value="Unassembled WGS sequence"/>
</dbReference>
<accession>A0A6P1E2Y2</accession>
<evidence type="ECO:0000313" key="3">
    <source>
        <dbReference type="EMBL" id="NEX23553.1"/>
    </source>
</evidence>
<keyword evidence="1" id="KW-0472">Membrane</keyword>
<proteinExistence type="predicted"/>
<dbReference type="RefSeq" id="WP_164656980.1">
    <property type="nucleotide sequence ID" value="NZ_JAAIJR010000234.1"/>
</dbReference>